<protein>
    <submittedName>
        <fullName evidence="1">Uncharacterized protein</fullName>
    </submittedName>
</protein>
<sequence>MTRKKVPVTFVYVKDKKSKSTEELRKALDAKNRAIDIFAQLAFQAEYMEMRSEGMSGDESSFIC</sequence>
<dbReference type="Proteomes" id="UP001238450">
    <property type="component" value="Unassembled WGS sequence"/>
</dbReference>
<comment type="caution">
    <text evidence="1">The sequence shown here is derived from an EMBL/GenBank/DDBJ whole genome shotgun (WGS) entry which is preliminary data.</text>
</comment>
<name>A0AAJ1WVB6_9BACL</name>
<gene>
    <name evidence="1" type="ORF">J2Z48_003061</name>
</gene>
<evidence type="ECO:0000313" key="2">
    <source>
        <dbReference type="Proteomes" id="UP001238450"/>
    </source>
</evidence>
<evidence type="ECO:0000313" key="1">
    <source>
        <dbReference type="EMBL" id="MDQ0418856.1"/>
    </source>
</evidence>
<dbReference type="RefSeq" id="WP_307254830.1">
    <property type="nucleotide sequence ID" value="NZ_JAUSUV010000019.1"/>
</dbReference>
<dbReference type="AlphaFoldDB" id="A0AAJ1WVB6"/>
<reference evidence="1 2" key="1">
    <citation type="submission" date="2023-07" db="EMBL/GenBank/DDBJ databases">
        <title>Genomic Encyclopedia of Type Strains, Phase IV (KMG-IV): sequencing the most valuable type-strain genomes for metagenomic binning, comparative biology and taxonomic classification.</title>
        <authorList>
            <person name="Goeker M."/>
        </authorList>
    </citation>
    <scope>NUCLEOTIDE SEQUENCE [LARGE SCALE GENOMIC DNA]</scope>
    <source>
        <strain evidence="1 2">DSM 46876</strain>
    </source>
</reference>
<organism evidence="1 2">
    <name type="scientific">Croceifilum oryzae</name>
    <dbReference type="NCBI Taxonomy" id="1553429"/>
    <lineage>
        <taxon>Bacteria</taxon>
        <taxon>Bacillati</taxon>
        <taxon>Bacillota</taxon>
        <taxon>Bacilli</taxon>
        <taxon>Bacillales</taxon>
        <taxon>Thermoactinomycetaceae</taxon>
        <taxon>Croceifilum</taxon>
    </lineage>
</organism>
<proteinExistence type="predicted"/>
<accession>A0AAJ1WVB6</accession>
<keyword evidence="2" id="KW-1185">Reference proteome</keyword>
<dbReference type="EMBL" id="JAUSUV010000019">
    <property type="protein sequence ID" value="MDQ0418856.1"/>
    <property type="molecule type" value="Genomic_DNA"/>
</dbReference>